<reference evidence="1" key="1">
    <citation type="journal article" date="2014" name="Front. Microbiol.">
        <title>High frequency of phylogenetically diverse reductive dehalogenase-homologous genes in deep subseafloor sedimentary metagenomes.</title>
        <authorList>
            <person name="Kawai M."/>
            <person name="Futagami T."/>
            <person name="Toyoda A."/>
            <person name="Takaki Y."/>
            <person name="Nishi S."/>
            <person name="Hori S."/>
            <person name="Arai W."/>
            <person name="Tsubouchi T."/>
            <person name="Morono Y."/>
            <person name="Uchiyama I."/>
            <person name="Ito T."/>
            <person name="Fujiyama A."/>
            <person name="Inagaki F."/>
            <person name="Takami H."/>
        </authorList>
    </citation>
    <scope>NUCLEOTIDE SEQUENCE</scope>
    <source>
        <strain evidence="1">Expedition CK06-06</strain>
    </source>
</reference>
<dbReference type="EMBL" id="BARS01043910">
    <property type="protein sequence ID" value="GAG30487.1"/>
    <property type="molecule type" value="Genomic_DNA"/>
</dbReference>
<accession>X0X541</accession>
<comment type="caution">
    <text evidence="1">The sequence shown here is derived from an EMBL/GenBank/DDBJ whole genome shotgun (WGS) entry which is preliminary data.</text>
</comment>
<name>X0X541_9ZZZZ</name>
<feature type="non-terminal residue" evidence="1">
    <location>
        <position position="65"/>
    </location>
</feature>
<gene>
    <name evidence="1" type="ORF">S01H1_66415</name>
</gene>
<protein>
    <submittedName>
        <fullName evidence="1">Uncharacterized protein</fullName>
    </submittedName>
</protein>
<organism evidence="1">
    <name type="scientific">marine sediment metagenome</name>
    <dbReference type="NCBI Taxonomy" id="412755"/>
    <lineage>
        <taxon>unclassified sequences</taxon>
        <taxon>metagenomes</taxon>
        <taxon>ecological metagenomes</taxon>
    </lineage>
</organism>
<sequence length="65" mass="6880">MPIQYALFENNVTADPDDYAATVQLSGSADGDDLVQDIIDQGSTVGKPDILAVTAALKLACQRRV</sequence>
<proteinExistence type="predicted"/>
<evidence type="ECO:0000313" key="1">
    <source>
        <dbReference type="EMBL" id="GAG30487.1"/>
    </source>
</evidence>
<dbReference type="AlphaFoldDB" id="X0X541"/>